<dbReference type="InterPro" id="IPR013103">
    <property type="entry name" value="RVT_2"/>
</dbReference>
<evidence type="ECO:0000313" key="2">
    <source>
        <dbReference type="EMBL" id="DAZ97572.1"/>
    </source>
</evidence>
<accession>A0AAV2YWL2</accession>
<name>A0AAV2YWL2_9STRA</name>
<keyword evidence="3" id="KW-1185">Reference proteome</keyword>
<reference evidence="2" key="1">
    <citation type="submission" date="2022-11" db="EMBL/GenBank/DDBJ databases">
        <authorList>
            <person name="Morgan W.R."/>
            <person name="Tartar A."/>
        </authorList>
    </citation>
    <scope>NUCLEOTIDE SEQUENCE</scope>
    <source>
        <strain evidence="2">ARSEF 373</strain>
    </source>
</reference>
<dbReference type="AlphaFoldDB" id="A0AAV2YWL2"/>
<reference evidence="2" key="2">
    <citation type="journal article" date="2023" name="Microbiol Resour">
        <title>Decontamination and Annotation of the Draft Genome Sequence of the Oomycete Lagenidium giganteum ARSEF 373.</title>
        <authorList>
            <person name="Morgan W.R."/>
            <person name="Tartar A."/>
        </authorList>
    </citation>
    <scope>NUCLEOTIDE SEQUENCE</scope>
    <source>
        <strain evidence="2">ARSEF 373</strain>
    </source>
</reference>
<proteinExistence type="predicted"/>
<organism evidence="2 3">
    <name type="scientific">Lagenidium giganteum</name>
    <dbReference type="NCBI Taxonomy" id="4803"/>
    <lineage>
        <taxon>Eukaryota</taxon>
        <taxon>Sar</taxon>
        <taxon>Stramenopiles</taxon>
        <taxon>Oomycota</taxon>
        <taxon>Peronosporomycetes</taxon>
        <taxon>Pythiales</taxon>
        <taxon>Pythiaceae</taxon>
    </lineage>
</organism>
<dbReference type="Pfam" id="PF07727">
    <property type="entry name" value="RVT_2"/>
    <property type="match status" value="1"/>
</dbReference>
<gene>
    <name evidence="2" type="ORF">N0F65_005544</name>
</gene>
<evidence type="ECO:0000259" key="1">
    <source>
        <dbReference type="Pfam" id="PF07727"/>
    </source>
</evidence>
<sequence length="142" mass="15995">MAAKLGEVFELADLGPVKYLLGIEVIIRENAVLLSQRQYVEDVLKMFHMLECNGAATPEAMTETKVEAPKSNEYLPYRELVGALQYLVSGYSTLCWEDITPIYNFDDSYELRPSDIPDADIELLLARICDLRELCGQISDGK</sequence>
<dbReference type="EMBL" id="DAKRPA010000131">
    <property type="protein sequence ID" value="DAZ97572.1"/>
    <property type="molecule type" value="Genomic_DNA"/>
</dbReference>
<dbReference type="Proteomes" id="UP001146120">
    <property type="component" value="Unassembled WGS sequence"/>
</dbReference>
<comment type="caution">
    <text evidence="2">The sequence shown here is derived from an EMBL/GenBank/DDBJ whole genome shotgun (WGS) entry which is preliminary data.</text>
</comment>
<protein>
    <recommendedName>
        <fullName evidence="1">Reverse transcriptase Ty1/copia-type domain-containing protein</fullName>
    </recommendedName>
</protein>
<feature type="domain" description="Reverse transcriptase Ty1/copia-type" evidence="1">
    <location>
        <begin position="4"/>
        <end position="58"/>
    </location>
</feature>
<evidence type="ECO:0000313" key="3">
    <source>
        <dbReference type="Proteomes" id="UP001146120"/>
    </source>
</evidence>